<dbReference type="PANTHER" id="PTHR45953">
    <property type="entry name" value="IDURONATE 2-SULFATASE"/>
    <property type="match status" value="1"/>
</dbReference>
<evidence type="ECO:0000256" key="2">
    <source>
        <dbReference type="ARBA" id="ARBA00008779"/>
    </source>
</evidence>
<dbReference type="GO" id="GO:0046872">
    <property type="term" value="F:metal ion binding"/>
    <property type="evidence" value="ECO:0007669"/>
    <property type="project" value="UniProtKB-KW"/>
</dbReference>
<dbReference type="Pfam" id="PF00884">
    <property type="entry name" value="Sulfatase"/>
    <property type="match status" value="1"/>
</dbReference>
<dbReference type="GO" id="GO:0008484">
    <property type="term" value="F:sulfuric ester hydrolase activity"/>
    <property type="evidence" value="ECO:0007669"/>
    <property type="project" value="TreeGrafter"/>
</dbReference>
<protein>
    <submittedName>
        <fullName evidence="5">Uncharacterized protein</fullName>
    </submittedName>
</protein>
<dbReference type="EMBL" id="CAIIXF020000005">
    <property type="protein sequence ID" value="CAH1783504.1"/>
    <property type="molecule type" value="Genomic_DNA"/>
</dbReference>
<dbReference type="AlphaFoldDB" id="A0A8J1T7J1"/>
<dbReference type="PANTHER" id="PTHR45953:SF1">
    <property type="entry name" value="IDURONATE 2-SULFATASE"/>
    <property type="match status" value="1"/>
</dbReference>
<comment type="cofactor">
    <cofactor evidence="1">
        <name>Ca(2+)</name>
        <dbReference type="ChEBI" id="CHEBI:29108"/>
    </cofactor>
</comment>
<gene>
    <name evidence="5" type="ORF">OFUS_LOCUS9843</name>
</gene>
<dbReference type="InterPro" id="IPR000917">
    <property type="entry name" value="Sulfatase_N"/>
</dbReference>
<evidence type="ECO:0000313" key="5">
    <source>
        <dbReference type="EMBL" id="CAH1783504.1"/>
    </source>
</evidence>
<dbReference type="Gene3D" id="3.40.720.10">
    <property type="entry name" value="Alkaline Phosphatase, subunit A"/>
    <property type="match status" value="1"/>
</dbReference>
<dbReference type="Proteomes" id="UP000749559">
    <property type="component" value="Unassembled WGS sequence"/>
</dbReference>
<dbReference type="InterPro" id="IPR017850">
    <property type="entry name" value="Alkaline_phosphatase_core_sf"/>
</dbReference>
<comment type="caution">
    <text evidence="5">The sequence shown here is derived from an EMBL/GenBank/DDBJ whole genome shotgun (WGS) entry which is preliminary data.</text>
</comment>
<accession>A0A8J1T7J1</accession>
<organism evidence="5 6">
    <name type="scientific">Owenia fusiformis</name>
    <name type="common">Polychaete worm</name>
    <dbReference type="NCBI Taxonomy" id="6347"/>
    <lineage>
        <taxon>Eukaryota</taxon>
        <taxon>Metazoa</taxon>
        <taxon>Spiralia</taxon>
        <taxon>Lophotrochozoa</taxon>
        <taxon>Annelida</taxon>
        <taxon>Polychaeta</taxon>
        <taxon>Sedentaria</taxon>
        <taxon>Canalipalpata</taxon>
        <taxon>Sabellida</taxon>
        <taxon>Oweniida</taxon>
        <taxon>Oweniidae</taxon>
        <taxon>Owenia</taxon>
    </lineage>
</organism>
<name>A0A8J1T7J1_OWEFU</name>
<dbReference type="SUPFAM" id="SSF53649">
    <property type="entry name" value="Alkaline phosphatase-like"/>
    <property type="match status" value="1"/>
</dbReference>
<evidence type="ECO:0000256" key="1">
    <source>
        <dbReference type="ARBA" id="ARBA00001913"/>
    </source>
</evidence>
<dbReference type="OrthoDB" id="6126209at2759"/>
<dbReference type="GO" id="GO:0005737">
    <property type="term" value="C:cytoplasm"/>
    <property type="evidence" value="ECO:0007669"/>
    <property type="project" value="TreeGrafter"/>
</dbReference>
<proteinExistence type="inferred from homology"/>
<evidence type="ECO:0000256" key="4">
    <source>
        <dbReference type="ARBA" id="ARBA00022801"/>
    </source>
</evidence>
<comment type="similarity">
    <text evidence="2">Belongs to the sulfatase family.</text>
</comment>
<evidence type="ECO:0000313" key="6">
    <source>
        <dbReference type="Proteomes" id="UP000749559"/>
    </source>
</evidence>
<sequence length="384" mass="43572">MLPKGLGIKQDPQSWSRPVYIPKAEFIKGVKTKSWTVVNDSVQLLDMLVANTAKDFMTELTVETPSKPFFLGVGFYKPHLPWVFPKRYLEYYPEGAINLPSNPDPQKNMPEVAWTGHASVFNPKYRDIAALNYTGEMNESRLPDDITKQLRRAYCTSISYIDDLVGDVLKHLDATGQANNTIIAFFSDHGWHLGENSRWGKATSFHLNARAPLMVHIPGTTDNGGTTNEKVEFVDIFPTLLEAAGIPPIQKCPHNSHDVELCRDGQSFMPLIKQPDLSWKEAVFWQVRGRQGRMGYTVFTGKYRYTIWTDALEGPVKITNSGILAEELYNHTEDPYETNNITDGGKYKTRVRRLLSRLRKLLKSAFNKGIYNDPENNCFDSTCK</sequence>
<keyword evidence="4" id="KW-0378">Hydrolase</keyword>
<keyword evidence="3" id="KW-0479">Metal-binding</keyword>
<reference evidence="5" key="1">
    <citation type="submission" date="2022-03" db="EMBL/GenBank/DDBJ databases">
        <authorList>
            <person name="Martin C."/>
        </authorList>
    </citation>
    <scope>NUCLEOTIDE SEQUENCE</scope>
</reference>
<evidence type="ECO:0000256" key="3">
    <source>
        <dbReference type="ARBA" id="ARBA00022723"/>
    </source>
</evidence>
<keyword evidence="6" id="KW-1185">Reference proteome</keyword>